<dbReference type="InterPro" id="IPR032675">
    <property type="entry name" value="LRR_dom_sf"/>
</dbReference>
<dbReference type="OMA" id="INMEANT"/>
<comment type="catalytic activity">
    <reaction evidence="7">
        <text>NAD(+) + H2O = ADP-D-ribose + nicotinamide + H(+)</text>
        <dbReference type="Rhea" id="RHEA:16301"/>
        <dbReference type="ChEBI" id="CHEBI:15377"/>
        <dbReference type="ChEBI" id="CHEBI:15378"/>
        <dbReference type="ChEBI" id="CHEBI:17154"/>
        <dbReference type="ChEBI" id="CHEBI:57540"/>
        <dbReference type="ChEBI" id="CHEBI:57967"/>
        <dbReference type="EC" id="3.2.2.6"/>
    </reaction>
    <physiologicalReaction direction="left-to-right" evidence="7">
        <dbReference type="Rhea" id="RHEA:16302"/>
    </physiologicalReaction>
</comment>
<dbReference type="SUPFAM" id="SSF52540">
    <property type="entry name" value="P-loop containing nucleoside triphosphate hydrolases"/>
    <property type="match status" value="1"/>
</dbReference>
<dbReference type="PROSITE" id="PS50104">
    <property type="entry name" value="TIR"/>
    <property type="match status" value="1"/>
</dbReference>
<evidence type="ECO:0000313" key="9">
    <source>
        <dbReference type="EMBL" id="PRQ55314.1"/>
    </source>
</evidence>
<gene>
    <name evidence="9" type="ORF">RchiOBHm_Chr1g0323221</name>
</gene>
<evidence type="ECO:0000313" key="10">
    <source>
        <dbReference type="Proteomes" id="UP000238479"/>
    </source>
</evidence>
<keyword evidence="3" id="KW-0677">Repeat</keyword>
<dbReference type="SUPFAM" id="SSF52200">
    <property type="entry name" value="Toll/Interleukin receptor TIR domain"/>
    <property type="match status" value="1"/>
</dbReference>
<feature type="domain" description="TIR" evidence="8">
    <location>
        <begin position="10"/>
        <end position="185"/>
    </location>
</feature>
<dbReference type="PANTHER" id="PTHR11017:SF573">
    <property type="entry name" value="ADP-RIBOSYL CYCLASE_CYCLIC ADP-RIBOSE HYDROLASE"/>
    <property type="match status" value="1"/>
</dbReference>
<dbReference type="Pfam" id="PF20160">
    <property type="entry name" value="C-JID"/>
    <property type="match status" value="1"/>
</dbReference>
<dbReference type="InterPro" id="IPR001611">
    <property type="entry name" value="Leu-rich_rpt"/>
</dbReference>
<proteinExistence type="predicted"/>
<dbReference type="Pfam" id="PF01582">
    <property type="entry name" value="TIR"/>
    <property type="match status" value="1"/>
</dbReference>
<dbReference type="InterPro" id="IPR002182">
    <property type="entry name" value="NB-ARC"/>
</dbReference>
<dbReference type="PROSITE" id="PS51450">
    <property type="entry name" value="LRR"/>
    <property type="match status" value="1"/>
</dbReference>
<keyword evidence="2" id="KW-0433">Leucine-rich repeat</keyword>
<evidence type="ECO:0000259" key="8">
    <source>
        <dbReference type="PROSITE" id="PS50104"/>
    </source>
</evidence>
<dbReference type="Pfam" id="PF00931">
    <property type="entry name" value="NB-ARC"/>
    <property type="match status" value="1"/>
</dbReference>
<evidence type="ECO:0000256" key="2">
    <source>
        <dbReference type="ARBA" id="ARBA00022614"/>
    </source>
</evidence>
<protein>
    <recommendedName>
        <fullName evidence="1">ADP-ribosyl cyclase/cyclic ADP-ribose hydrolase</fullName>
        <ecNumber evidence="1">3.2.2.6</ecNumber>
    </recommendedName>
</protein>
<dbReference type="OrthoDB" id="1421090at2759"/>
<dbReference type="InterPro" id="IPR044974">
    <property type="entry name" value="Disease_R_plants"/>
</dbReference>
<reference evidence="9 10" key="1">
    <citation type="journal article" date="2018" name="Nat. Genet.">
        <title>The Rosa genome provides new insights in the design of modern roses.</title>
        <authorList>
            <person name="Bendahmane M."/>
        </authorList>
    </citation>
    <scope>NUCLEOTIDE SEQUENCE [LARGE SCALE GENOMIC DNA]</scope>
    <source>
        <strain evidence="10">cv. Old Blush</strain>
    </source>
</reference>
<evidence type="ECO:0000256" key="3">
    <source>
        <dbReference type="ARBA" id="ARBA00022737"/>
    </source>
</evidence>
<keyword evidence="9" id="KW-0675">Receptor</keyword>
<dbReference type="SUPFAM" id="SSF52058">
    <property type="entry name" value="L domain-like"/>
    <property type="match status" value="2"/>
</dbReference>
<dbReference type="EMBL" id="PDCK01000039">
    <property type="protein sequence ID" value="PRQ55314.1"/>
    <property type="molecule type" value="Genomic_DNA"/>
</dbReference>
<evidence type="ECO:0000256" key="7">
    <source>
        <dbReference type="ARBA" id="ARBA00047304"/>
    </source>
</evidence>
<evidence type="ECO:0000256" key="4">
    <source>
        <dbReference type="ARBA" id="ARBA00022801"/>
    </source>
</evidence>
<dbReference type="GO" id="GO:0006952">
    <property type="term" value="P:defense response"/>
    <property type="evidence" value="ECO:0007669"/>
    <property type="project" value="InterPro"/>
</dbReference>
<dbReference type="Pfam" id="PF00560">
    <property type="entry name" value="LRR_1"/>
    <property type="match status" value="2"/>
</dbReference>
<dbReference type="PANTHER" id="PTHR11017">
    <property type="entry name" value="LEUCINE-RICH REPEAT-CONTAINING PROTEIN"/>
    <property type="match status" value="1"/>
</dbReference>
<dbReference type="Gramene" id="PRQ55314">
    <property type="protein sequence ID" value="PRQ55314"/>
    <property type="gene ID" value="RchiOBHm_Chr1g0323221"/>
</dbReference>
<dbReference type="Gene3D" id="1.10.8.430">
    <property type="entry name" value="Helical domain of apoptotic protease-activating factors"/>
    <property type="match status" value="1"/>
</dbReference>
<evidence type="ECO:0000256" key="6">
    <source>
        <dbReference type="ARBA" id="ARBA00023027"/>
    </source>
</evidence>
<evidence type="ECO:0000256" key="5">
    <source>
        <dbReference type="ARBA" id="ARBA00022821"/>
    </source>
</evidence>
<keyword evidence="6" id="KW-0520">NAD</keyword>
<sequence>MASTSSRRQWKYDVFLNFRGADARHPFTSNLYAALNQKGILTFMDDAELEKGKSIRPELSAAIEESRSAIVILSRNYARSSWCLNELVKIIQCMKEKGQQVLPVFYRVDPSEVRHQSGRFELKRKSQVDVEVREHEEVYRKNQDRQDAWRAALTEVANLSGWHTKNYGEDSRIFDEIVNHILKKSVYTSSSVDKGFIGMGSRTDDLLSNYIFPQLCGVRFIGIHGMRGIGKTTLARAIHDDICQDFDRTCFLSNVREMSKNNGLVSLQEKLLSRIMMAKVENIEDEFTGAAMIERRSCRIKVLLVIDDVDQLTQLEKLAGSRNWFGPGSRIIITTTDIQLLKAHDVDATYKANGLNCDEALQLLSLKAFKKHPPPEDYLDLCYDILGYAQGLPLALVVLGSFLSGRGADKWASAIDRLRSTPDKRIIDVLRISFDDLHKKEKEIFLHIACFYKGMDKDRVTQILDYCQLQPVIGLDVLADRSLITVSNNDLSMHDLLQEMGREIVREQSPDEPGKCSRLWSHKDINKVLERNKGTDSIQGMVMELTELQVAHWKPEAFSNLSQLILLHIRNVDLPDGLTCLSNSLRLLEWTGYPLRSLPQNFEADELIELNFCRSNIKQLWKGTKNFDKLKLIKLCHSQNIVETPDLTGVQNLESLDLEGCENLVRIHQSLGFLKKLIVLNLKDCKSLESLPCRIEMESLETLILSNCSKVKKIPEFVGNMERLSVLCLDETAIEELPVSIERLIGLVSLNLSNCRNLVCLPSTINKLKSVENLNLSGCLKLGKYQVNVGEMDCFEETDVNSGSAIEMSSTLGLIKYERGSNFHGCEVVLESLNEFLPSGLVQKVNTEPMSFRLPISGLCNLTYLNLSNCNLGEGAFANEFGYFPSLVTLNLSGNNFVRIPSGIRLLSKLENFNLENCKRLQELSDLPSNSRLDLRADGCTSLKYLFDASNLNRLKRSYFNFINCFNLNGNEGCNTIAFEMLRTLMYQGISNKRETFQIVIPGSNIHEWFSHQSVGCSLCVSLPAHWNKSRFLGFALCAVFVLHEHHPVDELYVDEFKTFNATHHLVCCLKLNGRELEVYGRQPAFRFSEEFCQVESDHLWLFYVSCDKYFGIESWLCGLNHLEFLFETRGPGLKVKQCGIRLIYEQDVQESNKTMQESNETTTQSSSRMSLKSIYDWFQRFSYIGNW</sequence>
<dbReference type="GO" id="GO:0061809">
    <property type="term" value="F:NAD+ nucleosidase activity, cyclic ADP-ribose generating"/>
    <property type="evidence" value="ECO:0007669"/>
    <property type="project" value="UniProtKB-EC"/>
</dbReference>
<dbReference type="InterPro" id="IPR035897">
    <property type="entry name" value="Toll_tir_struct_dom_sf"/>
</dbReference>
<dbReference type="AlphaFoldDB" id="A0A2P6S9F6"/>
<keyword evidence="10" id="KW-1185">Reference proteome</keyword>
<keyword evidence="4 9" id="KW-0378">Hydrolase</keyword>
<dbReference type="PRINTS" id="PR00364">
    <property type="entry name" value="DISEASERSIST"/>
</dbReference>
<dbReference type="GO" id="GO:0043531">
    <property type="term" value="F:ADP binding"/>
    <property type="evidence" value="ECO:0007669"/>
    <property type="project" value="InterPro"/>
</dbReference>
<dbReference type="InterPro" id="IPR042197">
    <property type="entry name" value="Apaf_helical"/>
</dbReference>
<dbReference type="SMART" id="SM00255">
    <property type="entry name" value="TIR"/>
    <property type="match status" value="1"/>
</dbReference>
<dbReference type="InterPro" id="IPR058192">
    <property type="entry name" value="WHD_ROQ1-like"/>
</dbReference>
<dbReference type="InterPro" id="IPR000157">
    <property type="entry name" value="TIR_dom"/>
</dbReference>
<evidence type="ECO:0000256" key="1">
    <source>
        <dbReference type="ARBA" id="ARBA00011982"/>
    </source>
</evidence>
<keyword evidence="5" id="KW-0611">Plant defense</keyword>
<dbReference type="Gene3D" id="3.40.50.10140">
    <property type="entry name" value="Toll/interleukin-1 receptor homology (TIR) domain"/>
    <property type="match status" value="1"/>
</dbReference>
<dbReference type="InterPro" id="IPR058546">
    <property type="entry name" value="RPS4B/Roq1-like_LRR"/>
</dbReference>
<name>A0A2P6S9F6_ROSCH</name>
<dbReference type="InterPro" id="IPR045344">
    <property type="entry name" value="C-JID"/>
</dbReference>
<accession>A0A2P6S9F6</accession>
<dbReference type="Pfam" id="PF23282">
    <property type="entry name" value="WHD_ROQ1"/>
    <property type="match status" value="1"/>
</dbReference>
<organism evidence="9 10">
    <name type="scientific">Rosa chinensis</name>
    <name type="common">China rose</name>
    <dbReference type="NCBI Taxonomy" id="74649"/>
    <lineage>
        <taxon>Eukaryota</taxon>
        <taxon>Viridiplantae</taxon>
        <taxon>Streptophyta</taxon>
        <taxon>Embryophyta</taxon>
        <taxon>Tracheophyta</taxon>
        <taxon>Spermatophyta</taxon>
        <taxon>Magnoliopsida</taxon>
        <taxon>eudicotyledons</taxon>
        <taxon>Gunneridae</taxon>
        <taxon>Pentapetalae</taxon>
        <taxon>rosids</taxon>
        <taxon>fabids</taxon>
        <taxon>Rosales</taxon>
        <taxon>Rosaceae</taxon>
        <taxon>Rosoideae</taxon>
        <taxon>Rosoideae incertae sedis</taxon>
        <taxon>Rosa</taxon>
    </lineage>
</organism>
<dbReference type="Gene3D" id="3.80.10.10">
    <property type="entry name" value="Ribonuclease Inhibitor"/>
    <property type="match status" value="3"/>
</dbReference>
<dbReference type="Pfam" id="PF23286">
    <property type="entry name" value="LRR_13"/>
    <property type="match status" value="1"/>
</dbReference>
<comment type="caution">
    <text evidence="9">The sequence shown here is derived from an EMBL/GenBank/DDBJ whole genome shotgun (WGS) entry which is preliminary data.</text>
</comment>
<dbReference type="InterPro" id="IPR027417">
    <property type="entry name" value="P-loop_NTPase"/>
</dbReference>
<dbReference type="EC" id="3.2.2.6" evidence="1"/>
<dbReference type="Gene3D" id="3.40.50.300">
    <property type="entry name" value="P-loop containing nucleotide triphosphate hydrolases"/>
    <property type="match status" value="1"/>
</dbReference>
<dbReference type="GO" id="GO:0007165">
    <property type="term" value="P:signal transduction"/>
    <property type="evidence" value="ECO:0007669"/>
    <property type="project" value="InterPro"/>
</dbReference>
<dbReference type="Proteomes" id="UP000238479">
    <property type="component" value="Chromosome 1"/>
</dbReference>
<dbReference type="FunFam" id="3.40.50.10140:FF:000007">
    <property type="entry name" value="Disease resistance protein (TIR-NBS-LRR class)"/>
    <property type="match status" value="1"/>
</dbReference>